<evidence type="ECO:0000256" key="2">
    <source>
        <dbReference type="ARBA" id="ARBA00022741"/>
    </source>
</evidence>
<keyword evidence="10" id="KW-1185">Reference proteome</keyword>
<name>A0A7R9Q204_9ACAR</name>
<dbReference type="Pfam" id="PF00069">
    <property type="entry name" value="Pkinase"/>
    <property type="match status" value="1"/>
</dbReference>
<evidence type="ECO:0000256" key="3">
    <source>
        <dbReference type="ARBA" id="ARBA00022777"/>
    </source>
</evidence>
<dbReference type="PROSITE" id="PS50011">
    <property type="entry name" value="PROTEIN_KINASE_DOM"/>
    <property type="match status" value="1"/>
</dbReference>
<accession>A0A7R9Q204</accession>
<dbReference type="InterPro" id="IPR017441">
    <property type="entry name" value="Protein_kinase_ATP_BS"/>
</dbReference>
<evidence type="ECO:0000313" key="10">
    <source>
        <dbReference type="Proteomes" id="UP000759131"/>
    </source>
</evidence>
<gene>
    <name evidence="9" type="ORF">OSB1V03_LOCUS8937</name>
</gene>
<evidence type="ECO:0000259" key="8">
    <source>
        <dbReference type="PROSITE" id="PS50011"/>
    </source>
</evidence>
<dbReference type="GO" id="GO:0004674">
    <property type="term" value="F:protein serine/threonine kinase activity"/>
    <property type="evidence" value="ECO:0007669"/>
    <property type="project" value="UniProtKB-KW"/>
</dbReference>
<keyword evidence="4 6" id="KW-0067">ATP-binding</keyword>
<dbReference type="Gene3D" id="3.30.200.20">
    <property type="entry name" value="Phosphorylase Kinase, domain 1"/>
    <property type="match status" value="1"/>
</dbReference>
<dbReference type="InterPro" id="IPR011009">
    <property type="entry name" value="Kinase-like_dom_sf"/>
</dbReference>
<keyword evidence="2 6" id="KW-0547">Nucleotide-binding</keyword>
<protein>
    <recommendedName>
        <fullName evidence="8">Protein kinase domain-containing protein</fullName>
    </recommendedName>
</protein>
<organism evidence="9">
    <name type="scientific">Medioppia subpectinata</name>
    <dbReference type="NCBI Taxonomy" id="1979941"/>
    <lineage>
        <taxon>Eukaryota</taxon>
        <taxon>Metazoa</taxon>
        <taxon>Ecdysozoa</taxon>
        <taxon>Arthropoda</taxon>
        <taxon>Chelicerata</taxon>
        <taxon>Arachnida</taxon>
        <taxon>Acari</taxon>
        <taxon>Acariformes</taxon>
        <taxon>Sarcoptiformes</taxon>
        <taxon>Oribatida</taxon>
        <taxon>Brachypylina</taxon>
        <taxon>Oppioidea</taxon>
        <taxon>Oppiidae</taxon>
        <taxon>Medioppia</taxon>
    </lineage>
</organism>
<reference evidence="9" key="1">
    <citation type="submission" date="2020-11" db="EMBL/GenBank/DDBJ databases">
        <authorList>
            <person name="Tran Van P."/>
        </authorList>
    </citation>
    <scope>NUCLEOTIDE SEQUENCE</scope>
</reference>
<dbReference type="EMBL" id="CAJPIZ010005785">
    <property type="protein sequence ID" value="CAG2108946.1"/>
    <property type="molecule type" value="Genomic_DNA"/>
</dbReference>
<sequence>MFVYKAQFIEQDTLGSGCFGIVFKVKHKLTNKIFAVKRVQFKDDFSDEKKQRVLNEVKSLEKLDSIFVVKYYNSWTEGTHLYIHMEYCTQTLKHVLQVKQQVFERQPKEPLNIFEYYICCQIFRQLLQCLQFLHESCPPVIHRDLKPSNILISYNNNNLVHLKLGDFGMATEHKTTFMSHTQGAGNGKYMAPEVSSSRDYDHRADIYSIGLIGAELFDADIRAYNSKIFSSQYNVVVNIFWSMMNAMSDNRPSCSKVLKDYSQWTSII</sequence>
<evidence type="ECO:0000256" key="5">
    <source>
        <dbReference type="ARBA" id="ARBA00037982"/>
    </source>
</evidence>
<evidence type="ECO:0000256" key="1">
    <source>
        <dbReference type="ARBA" id="ARBA00022679"/>
    </source>
</evidence>
<dbReference type="OrthoDB" id="6338986at2759"/>
<evidence type="ECO:0000256" key="4">
    <source>
        <dbReference type="ARBA" id="ARBA00022840"/>
    </source>
</evidence>
<dbReference type="PANTHER" id="PTHR11042">
    <property type="entry name" value="EUKARYOTIC TRANSLATION INITIATION FACTOR 2-ALPHA KINASE EIF2-ALPHA KINASE -RELATED"/>
    <property type="match status" value="1"/>
</dbReference>
<dbReference type="SMART" id="SM00220">
    <property type="entry name" value="S_TKc"/>
    <property type="match status" value="1"/>
</dbReference>
<dbReference type="SUPFAM" id="SSF56112">
    <property type="entry name" value="Protein kinase-like (PK-like)"/>
    <property type="match status" value="1"/>
</dbReference>
<comment type="similarity">
    <text evidence="5">Belongs to the protein kinase superfamily. Ser/Thr protein kinase family. GCN2 subfamily.</text>
</comment>
<dbReference type="PROSITE" id="PS00108">
    <property type="entry name" value="PROTEIN_KINASE_ST"/>
    <property type="match status" value="1"/>
</dbReference>
<keyword evidence="1" id="KW-0808">Transferase</keyword>
<keyword evidence="7" id="KW-0723">Serine/threonine-protein kinase</keyword>
<dbReference type="Proteomes" id="UP000759131">
    <property type="component" value="Unassembled WGS sequence"/>
</dbReference>
<evidence type="ECO:0000313" key="9">
    <source>
        <dbReference type="EMBL" id="CAD7628516.1"/>
    </source>
</evidence>
<dbReference type="Gene3D" id="1.10.510.10">
    <property type="entry name" value="Transferase(Phosphotransferase) domain 1"/>
    <property type="match status" value="1"/>
</dbReference>
<dbReference type="InterPro" id="IPR000719">
    <property type="entry name" value="Prot_kinase_dom"/>
</dbReference>
<dbReference type="InterPro" id="IPR050339">
    <property type="entry name" value="CC_SR_Kinase"/>
</dbReference>
<keyword evidence="3" id="KW-0418">Kinase</keyword>
<dbReference type="GO" id="GO:0005737">
    <property type="term" value="C:cytoplasm"/>
    <property type="evidence" value="ECO:0007669"/>
    <property type="project" value="TreeGrafter"/>
</dbReference>
<dbReference type="InterPro" id="IPR008271">
    <property type="entry name" value="Ser/Thr_kinase_AS"/>
</dbReference>
<dbReference type="GO" id="GO:0005634">
    <property type="term" value="C:nucleus"/>
    <property type="evidence" value="ECO:0007669"/>
    <property type="project" value="TreeGrafter"/>
</dbReference>
<dbReference type="EMBL" id="OC860360">
    <property type="protein sequence ID" value="CAD7628516.1"/>
    <property type="molecule type" value="Genomic_DNA"/>
</dbReference>
<evidence type="ECO:0000256" key="7">
    <source>
        <dbReference type="RuleBase" id="RU000304"/>
    </source>
</evidence>
<evidence type="ECO:0000256" key="6">
    <source>
        <dbReference type="PROSITE-ProRule" id="PRU10141"/>
    </source>
</evidence>
<feature type="domain" description="Protein kinase" evidence="8">
    <location>
        <begin position="8"/>
        <end position="268"/>
    </location>
</feature>
<dbReference type="AlphaFoldDB" id="A0A7R9Q204"/>
<dbReference type="GO" id="GO:0005524">
    <property type="term" value="F:ATP binding"/>
    <property type="evidence" value="ECO:0007669"/>
    <property type="project" value="UniProtKB-UniRule"/>
</dbReference>
<dbReference type="PROSITE" id="PS00107">
    <property type="entry name" value="PROTEIN_KINASE_ATP"/>
    <property type="match status" value="1"/>
</dbReference>
<feature type="binding site" evidence="6">
    <location>
        <position position="37"/>
    </location>
    <ligand>
        <name>ATP</name>
        <dbReference type="ChEBI" id="CHEBI:30616"/>
    </ligand>
</feature>
<proteinExistence type="inferred from homology"/>